<reference evidence="1 2" key="1">
    <citation type="submission" date="2018-01" db="EMBL/GenBank/DDBJ databases">
        <title>Harnessing the power of phylogenomics to disentangle the directionality and signatures of interkingdom host jumping in the parasitic fungal genus Tolypocladium.</title>
        <authorList>
            <person name="Quandt C.A."/>
            <person name="Patterson W."/>
            <person name="Spatafora J.W."/>
        </authorList>
    </citation>
    <scope>NUCLEOTIDE SEQUENCE [LARGE SCALE GENOMIC DNA]</scope>
    <source>
        <strain evidence="1 2">NRBC 100945</strain>
    </source>
</reference>
<sequence>MARTHGRPRPAVVNSTKYVPSYTLAGSPAIPSTSQ</sequence>
<protein>
    <submittedName>
        <fullName evidence="1">Uncharacterized protein</fullName>
    </submittedName>
</protein>
<name>A0A2S4KXR3_9HYPO</name>
<dbReference type="AlphaFoldDB" id="A0A2S4KXR3"/>
<gene>
    <name evidence="1" type="ORF">TPAR_04818</name>
</gene>
<evidence type="ECO:0000313" key="1">
    <source>
        <dbReference type="EMBL" id="POR34976.1"/>
    </source>
</evidence>
<accession>A0A2S4KXR3</accession>
<dbReference type="EMBL" id="PKSG01000477">
    <property type="protein sequence ID" value="POR34976.1"/>
    <property type="molecule type" value="Genomic_DNA"/>
</dbReference>
<keyword evidence="2" id="KW-1185">Reference proteome</keyword>
<comment type="caution">
    <text evidence="1">The sequence shown here is derived from an EMBL/GenBank/DDBJ whole genome shotgun (WGS) entry which is preliminary data.</text>
</comment>
<proteinExistence type="predicted"/>
<dbReference type="Proteomes" id="UP000237481">
    <property type="component" value="Unassembled WGS sequence"/>
</dbReference>
<feature type="non-terminal residue" evidence="1">
    <location>
        <position position="35"/>
    </location>
</feature>
<evidence type="ECO:0000313" key="2">
    <source>
        <dbReference type="Proteomes" id="UP000237481"/>
    </source>
</evidence>
<organism evidence="1 2">
    <name type="scientific">Tolypocladium paradoxum</name>
    <dbReference type="NCBI Taxonomy" id="94208"/>
    <lineage>
        <taxon>Eukaryota</taxon>
        <taxon>Fungi</taxon>
        <taxon>Dikarya</taxon>
        <taxon>Ascomycota</taxon>
        <taxon>Pezizomycotina</taxon>
        <taxon>Sordariomycetes</taxon>
        <taxon>Hypocreomycetidae</taxon>
        <taxon>Hypocreales</taxon>
        <taxon>Ophiocordycipitaceae</taxon>
        <taxon>Tolypocladium</taxon>
    </lineage>
</organism>